<dbReference type="RefSeq" id="XP_024593171.1">
    <property type="nucleotide sequence ID" value="XM_024737403.1"/>
</dbReference>
<proteinExistence type="predicted"/>
<accession>A0A341ARC8</accession>
<sequence>MGINRGAFKTERAVSRCRERLRLASASQLHNRWEPALATPPLRPRAAATDLGRGLSGGGASGANRGASFSFLGRRFTEKRGACSYHCLALGPGWLGSPARFFLCLQGDGVPPGGRWHHVCEVPAGLLRPYRCRFLAPSLRLFLAHVSQRWFQFLPWAPLSGTCSPPSRRPTSCKETYSREAQRLRQNSYFQSTSHSLPSTRTSVTTTVPHLIRARSSGLPKPCGAGSLVWDQESLPPAHAWSCLPCPTPDPCDFIMWPLKSCSDLAE</sequence>
<dbReference type="GeneID" id="112394611"/>
<name>A0A341ARC8_NEOAA</name>
<evidence type="ECO:0000313" key="2">
    <source>
        <dbReference type="RefSeq" id="XP_024593171.1"/>
    </source>
</evidence>
<dbReference type="Proteomes" id="UP000252040">
    <property type="component" value="Unplaced"/>
</dbReference>
<gene>
    <name evidence="2" type="primary">LOC112394611</name>
</gene>
<dbReference type="KEGG" id="nasi:112394611"/>
<protein>
    <submittedName>
        <fullName evidence="2">Uncharacterized protein LOC112394611</fullName>
    </submittedName>
</protein>
<dbReference type="InParanoid" id="A0A341ARC8"/>
<dbReference type="AlphaFoldDB" id="A0A341ARC8"/>
<organism evidence="1 2">
    <name type="scientific">Neophocaena asiaeorientalis asiaeorientalis</name>
    <name type="common">Yangtze finless porpoise</name>
    <name type="synonym">Neophocaena phocaenoides subsp. asiaeorientalis</name>
    <dbReference type="NCBI Taxonomy" id="1706337"/>
    <lineage>
        <taxon>Eukaryota</taxon>
        <taxon>Metazoa</taxon>
        <taxon>Chordata</taxon>
        <taxon>Craniata</taxon>
        <taxon>Vertebrata</taxon>
        <taxon>Euteleostomi</taxon>
        <taxon>Mammalia</taxon>
        <taxon>Eutheria</taxon>
        <taxon>Laurasiatheria</taxon>
        <taxon>Artiodactyla</taxon>
        <taxon>Whippomorpha</taxon>
        <taxon>Cetacea</taxon>
        <taxon>Odontoceti</taxon>
        <taxon>Phocoenidae</taxon>
        <taxon>Neophocaena</taxon>
    </lineage>
</organism>
<reference evidence="2" key="1">
    <citation type="submission" date="2025-08" db="UniProtKB">
        <authorList>
            <consortium name="RefSeq"/>
        </authorList>
    </citation>
    <scope>IDENTIFICATION</scope>
    <source>
        <tissue evidence="2">Meat</tissue>
    </source>
</reference>
<evidence type="ECO:0000313" key="1">
    <source>
        <dbReference type="Proteomes" id="UP000252040"/>
    </source>
</evidence>
<keyword evidence="1" id="KW-1185">Reference proteome</keyword>